<dbReference type="SMART" id="SM00321">
    <property type="entry name" value="WSC"/>
    <property type="match status" value="4"/>
</dbReference>
<dbReference type="PANTHER" id="PTHR24269">
    <property type="entry name" value="KREMEN PROTEIN"/>
    <property type="match status" value="1"/>
</dbReference>
<keyword evidence="2" id="KW-0812">Transmembrane</keyword>
<organism evidence="10 11">
    <name type="scientific">Pyricularia grisea</name>
    <name type="common">Crabgrass-specific blast fungus</name>
    <name type="synonym">Magnaporthe grisea</name>
    <dbReference type="NCBI Taxonomy" id="148305"/>
    <lineage>
        <taxon>Eukaryota</taxon>
        <taxon>Fungi</taxon>
        <taxon>Dikarya</taxon>
        <taxon>Ascomycota</taxon>
        <taxon>Pezizomycotina</taxon>
        <taxon>Sordariomycetes</taxon>
        <taxon>Sordariomycetidae</taxon>
        <taxon>Magnaporthales</taxon>
        <taxon>Pyriculariaceae</taxon>
        <taxon>Pyricularia</taxon>
    </lineage>
</organism>
<dbReference type="Pfam" id="PF01822">
    <property type="entry name" value="WSC"/>
    <property type="match status" value="4"/>
</dbReference>
<feature type="region of interest" description="Disordered" evidence="7">
    <location>
        <begin position="1448"/>
        <end position="1508"/>
    </location>
</feature>
<keyword evidence="6" id="KW-0325">Glycoprotein</keyword>
<feature type="domain" description="WSC" evidence="9">
    <location>
        <begin position="1220"/>
        <end position="1312"/>
    </location>
</feature>
<gene>
    <name evidence="10" type="ORF">MCOR33_000552</name>
</gene>
<evidence type="ECO:0000313" key="11">
    <source>
        <dbReference type="Proteomes" id="UP001059893"/>
    </source>
</evidence>
<comment type="caution">
    <text evidence="10">The sequence shown here is derived from an EMBL/GenBank/DDBJ whole genome shotgun (WGS) entry which is preliminary data.</text>
</comment>
<protein>
    <recommendedName>
        <fullName evidence="9">WSC domain-containing protein</fullName>
    </recommendedName>
</protein>
<dbReference type="InterPro" id="IPR051836">
    <property type="entry name" value="Kremen_rcpt"/>
</dbReference>
<feature type="domain" description="WSC" evidence="9">
    <location>
        <begin position="1514"/>
        <end position="1619"/>
    </location>
</feature>
<feature type="compositionally biased region" description="Pro residues" evidence="7">
    <location>
        <begin position="1497"/>
        <end position="1508"/>
    </location>
</feature>
<feature type="chain" id="PRO_5045749890" description="WSC domain-containing protein" evidence="8">
    <location>
        <begin position="23"/>
        <end position="1625"/>
    </location>
</feature>
<evidence type="ECO:0000256" key="6">
    <source>
        <dbReference type="ARBA" id="ARBA00023180"/>
    </source>
</evidence>
<evidence type="ECO:0000256" key="5">
    <source>
        <dbReference type="ARBA" id="ARBA00023136"/>
    </source>
</evidence>
<keyword evidence="4" id="KW-1133">Transmembrane helix</keyword>
<dbReference type="EMBL" id="JABSND010000004">
    <property type="protein sequence ID" value="KAI6304458.1"/>
    <property type="molecule type" value="Genomic_DNA"/>
</dbReference>
<comment type="subcellular location">
    <subcellularLocation>
        <location evidence="1">Membrane</location>
        <topology evidence="1">Single-pass membrane protein</topology>
    </subcellularLocation>
</comment>
<evidence type="ECO:0000256" key="2">
    <source>
        <dbReference type="ARBA" id="ARBA00022692"/>
    </source>
</evidence>
<reference evidence="10" key="1">
    <citation type="submission" date="2021-01" db="EMBL/GenBank/DDBJ databases">
        <title>Deciphering the adaptive evolutionary patterns associated with biogeogrpahic diversity in the finger millet blast pathogen Magnaporthe oryzae in Eastern Africa.</title>
        <authorList>
            <person name="Onyema G."/>
            <person name="Shittu T.A."/>
            <person name="Dodsworth S."/>
            <person name="Devilliers S."/>
            <person name="Muthumeenakshi S."/>
            <person name="Sreenivasaprasad S."/>
        </authorList>
    </citation>
    <scope>NUCLEOTIDE SEQUENCE</scope>
    <source>
        <strain evidence="10">D15/s37</strain>
    </source>
</reference>
<accession>A0ABQ8NZV5</accession>
<dbReference type="InterPro" id="IPR002889">
    <property type="entry name" value="WSC_carb-bd"/>
</dbReference>
<evidence type="ECO:0000256" key="1">
    <source>
        <dbReference type="ARBA" id="ARBA00004167"/>
    </source>
</evidence>
<evidence type="ECO:0000256" key="3">
    <source>
        <dbReference type="ARBA" id="ARBA00022729"/>
    </source>
</evidence>
<evidence type="ECO:0000259" key="9">
    <source>
        <dbReference type="PROSITE" id="PS51212"/>
    </source>
</evidence>
<dbReference type="PANTHER" id="PTHR24269:SF16">
    <property type="entry name" value="PROTEIN SLG1"/>
    <property type="match status" value="1"/>
</dbReference>
<feature type="region of interest" description="Disordered" evidence="7">
    <location>
        <begin position="1392"/>
        <end position="1417"/>
    </location>
</feature>
<dbReference type="NCBIfam" id="NF012200">
    <property type="entry name" value="choice_anch_D"/>
    <property type="match status" value="2"/>
</dbReference>
<feature type="compositionally biased region" description="Low complexity" evidence="7">
    <location>
        <begin position="1448"/>
        <end position="1496"/>
    </location>
</feature>
<evidence type="ECO:0000256" key="8">
    <source>
        <dbReference type="SAM" id="SignalP"/>
    </source>
</evidence>
<dbReference type="SUPFAM" id="SSF50998">
    <property type="entry name" value="Quinoprotein alcohol dehydrogenase-like"/>
    <property type="match status" value="1"/>
</dbReference>
<keyword evidence="3 8" id="KW-0732">Signal</keyword>
<evidence type="ECO:0000313" key="10">
    <source>
        <dbReference type="EMBL" id="KAI6304458.1"/>
    </source>
</evidence>
<evidence type="ECO:0000256" key="7">
    <source>
        <dbReference type="SAM" id="MobiDB-lite"/>
    </source>
</evidence>
<feature type="domain" description="WSC" evidence="9">
    <location>
        <begin position="928"/>
        <end position="1021"/>
    </location>
</feature>
<name>A0ABQ8NZV5_PYRGI</name>
<dbReference type="PROSITE" id="PS51212">
    <property type="entry name" value="WSC"/>
    <property type="match status" value="4"/>
</dbReference>
<dbReference type="InterPro" id="IPR013783">
    <property type="entry name" value="Ig-like_fold"/>
</dbReference>
<feature type="compositionally biased region" description="Low complexity" evidence="7">
    <location>
        <begin position="1392"/>
        <end position="1407"/>
    </location>
</feature>
<keyword evidence="11" id="KW-1185">Reference proteome</keyword>
<feature type="domain" description="WSC" evidence="9">
    <location>
        <begin position="1045"/>
        <end position="1138"/>
    </location>
</feature>
<dbReference type="Proteomes" id="UP001059893">
    <property type="component" value="Unassembled WGS sequence"/>
</dbReference>
<dbReference type="InterPro" id="IPR011047">
    <property type="entry name" value="Quinoprotein_ADH-like_sf"/>
</dbReference>
<proteinExistence type="predicted"/>
<sequence>MASRFFVRALTAISAVVGLGECYAPTDFITWGGDNMRNGYRSNHNLDPAIVASPQFQQLFATALPGNYGGEKEQFFSMPLVFTPGNDPEGRQFLYVSTTQNNVYKLDAVTGEIVASRNLAIPFLTLDLNDNEGVCADISPHVGIIGTGVIDPVTETLYVIVKTYEDQSKTNVPQGRPAGRHYAHALSLDDLSERENFPIPFQNLAARNNPTRIFQGGIHNQRPGLLQQGNNIYAGFGSHCVLYNITGWVMGFDKTSGKIIEQFATQGEGVRAKGASIWMSGGGIAADDKGSIFYSTGNGYESQLSTIPVEGRNPPTALEEAVVHMTIQEDGKLKPVDFFMPEEKQILDGNDQDLGTSPFVLLPSEFSCGSVKRIGVVTGKTGWTYFLDMDDLGGYRTNGVGKPEGQRDRVIYKFKQPNSVYSGAGVYPHEGGYVHINPIGFPTAVFKFSCASNAPTFIKVGESVEANTGRLGPSHGAVTSLNGQPGTGILWTTDVDNPGPSKWHFKIHEAIPGADGKMKLLKGFHVTGIRKFTRPTFGNGRVYIPAGAGMIYGFGAPTKPALNCTESSSFGVVEIGMEAAEQVITCTAKIPVTVANMTLESAHFSVADVPSVPRVIATGSSFTFKARFKPTAVGNLTSTVRITTQNTDATNSYSITSSVALSGQGQSSAALLSLQPKSLVFAPVGVGHETMSLSLTLNNQGKAPLTIQNVEYSATGPSGPWDSTSSGQFTLSDVPSTIAPETIQVAKVNFSPSQFGNFTLYVQFTTNGGTVVVPISASTGTPAVAVIQWEKPDGSGWETYTPNATLSFGNVTQNSERRLRLRITNGGGPGAVALEVPISKPPFGTGGLIGAANQADLAEGTRIEAGQSAEAVLICYAPKTNWNVDAKHERAAWVFNFNDMDMAKLTLPFDCTAVSQQGGPLKPNGDGVYRYVSCFRENTPGRQLAQQVAASNDMTTDICLKACATKGYLFCGTQYHRECWGGNTPPNTPAGEENCNFDCSGDVNQWCGGNGEGVGSGNAHITLYATNTTLPPPPGAPVTNPGVNGYTSLGCYTEAATGRALPFGNTGNVRTVAACVSACKAKNYKYAGLQYGGECWCSAADMPPSALPAPLSDCSMTCRDNKTEFCGGNSRNNVYLRDDSAPGTTVLPTTSTVATSSAAVSTSSSSAAVSSASSSASSASVSASSASVSSASVGVSTTSATVSTSATASASPAPKPRVGSYAWHGCWTENQNAERAINEKTYYSDLMTLEDCASQCAGFTYFGVEYGRECYCSNAIKGESKIDTPGACDFICKGDTSTFCGGSNRISVYKLSASSSGTSAASSASSSVVSSSTPATSTSASTTIASSTAATLSTTASSASASASSSSSTSTSALQSSTAASGTTAYASLTSSASSSGASSTLAASSSNAGVSSKAGENIPDVVTSSLVAGSSTSTSASSLLTTSASASSSLSSSSTSPSTSQPPTTSASSSASSSSPAATSTTTASTTASSSASSTAPPPQSTVPPPLWPGNVNFTYYGCVKEPSRGKLFPKQYLNVPDMTQDKCLEACWMFRYAGIEYGRECWCGDQISWLGQTGATPGSNATSDASCDVSCGGDTSLPAANRTKCGGRSLMTLFYLDPSKKKS</sequence>
<dbReference type="Gene3D" id="2.60.40.10">
    <property type="entry name" value="Immunoglobulins"/>
    <property type="match status" value="2"/>
</dbReference>
<keyword evidence="5" id="KW-0472">Membrane</keyword>
<evidence type="ECO:0000256" key="4">
    <source>
        <dbReference type="ARBA" id="ARBA00022989"/>
    </source>
</evidence>
<feature type="signal peptide" evidence="8">
    <location>
        <begin position="1"/>
        <end position="22"/>
    </location>
</feature>